<dbReference type="STRING" id="679197.HMPREF9336_03010"/>
<keyword evidence="9 17" id="KW-0133">Cell shape</keyword>
<evidence type="ECO:0000256" key="9">
    <source>
        <dbReference type="ARBA" id="ARBA00022960"/>
    </source>
</evidence>
<evidence type="ECO:0000256" key="14">
    <source>
        <dbReference type="ARBA" id="ARBA00048247"/>
    </source>
</evidence>
<keyword evidence="13 17" id="KW-0961">Cell wall biogenesis/degradation</keyword>
<feature type="binding site" evidence="17">
    <location>
        <position position="163"/>
    </location>
    <ligand>
        <name>UDP-N-acetyl-alpha-D-glucosamine</name>
        <dbReference type="ChEBI" id="CHEBI:57705"/>
    </ligand>
</feature>
<feature type="binding site" evidence="17">
    <location>
        <position position="236"/>
    </location>
    <ligand>
        <name>Mg(2+)</name>
        <dbReference type="ChEBI" id="CHEBI:18420"/>
    </ligand>
</feature>
<feature type="binding site" evidence="17">
    <location>
        <position position="413"/>
    </location>
    <ligand>
        <name>acetyl-CoA</name>
        <dbReference type="ChEBI" id="CHEBI:57288"/>
    </ligand>
</feature>
<dbReference type="GO" id="GO:0006048">
    <property type="term" value="P:UDP-N-acetylglucosamine biosynthetic process"/>
    <property type="evidence" value="ECO:0007669"/>
    <property type="project" value="UniProtKB-UniPathway"/>
</dbReference>
<dbReference type="InterPro" id="IPR005882">
    <property type="entry name" value="Bifunctional_GlmU"/>
</dbReference>
<evidence type="ECO:0000313" key="20">
    <source>
        <dbReference type="Proteomes" id="UP000004816"/>
    </source>
</evidence>
<dbReference type="InterPro" id="IPR038009">
    <property type="entry name" value="GlmU_C_LbH"/>
</dbReference>
<dbReference type="GO" id="GO:0071555">
    <property type="term" value="P:cell wall organization"/>
    <property type="evidence" value="ECO:0007669"/>
    <property type="project" value="UniProtKB-KW"/>
</dbReference>
<keyword evidence="4 17" id="KW-0808">Transferase</keyword>
<dbReference type="HOGENOM" id="CLU_029499_15_2_11"/>
<feature type="binding site" evidence="17">
    <location>
        <position position="388"/>
    </location>
    <ligand>
        <name>acetyl-CoA</name>
        <dbReference type="ChEBI" id="CHEBI:57288"/>
    </ligand>
</feature>
<keyword evidence="11 17" id="KW-0511">Multifunctional enzyme</keyword>
<comment type="subcellular location">
    <subcellularLocation>
        <location evidence="17">Cytoplasm</location>
    </subcellularLocation>
</comment>
<evidence type="ECO:0000256" key="1">
    <source>
        <dbReference type="ARBA" id="ARBA00007707"/>
    </source>
</evidence>
<dbReference type="GO" id="GO:0000902">
    <property type="term" value="P:cell morphogenesis"/>
    <property type="evidence" value="ECO:0007669"/>
    <property type="project" value="UniProtKB-UniRule"/>
</dbReference>
<dbReference type="InterPro" id="IPR029044">
    <property type="entry name" value="Nucleotide-diphossugar_trans"/>
</dbReference>
<evidence type="ECO:0000256" key="2">
    <source>
        <dbReference type="ARBA" id="ARBA00007947"/>
    </source>
</evidence>
<feature type="binding site" evidence="17">
    <location>
        <position position="359"/>
    </location>
    <ligand>
        <name>UDP-N-acetyl-alpha-D-glucosamine</name>
        <dbReference type="ChEBI" id="CHEBI:57705"/>
    </ligand>
</feature>
<proteinExistence type="inferred from homology"/>
<comment type="similarity">
    <text evidence="1 17">In the C-terminal section; belongs to the transferase hexapeptide repeat family.</text>
</comment>
<organism evidence="19 20">
    <name type="scientific">Segniliparus rugosus (strain ATCC BAA-974 / DSM 45345 / CCUG 50838 / CIP 108380 / JCM 13579 / CDC 945)</name>
    <dbReference type="NCBI Taxonomy" id="679197"/>
    <lineage>
        <taxon>Bacteria</taxon>
        <taxon>Bacillati</taxon>
        <taxon>Actinomycetota</taxon>
        <taxon>Actinomycetes</taxon>
        <taxon>Mycobacteriales</taxon>
        <taxon>Segniliparaceae</taxon>
        <taxon>Segniliparus</taxon>
    </lineage>
</organism>
<dbReference type="UniPathway" id="UPA00973"/>
<keyword evidence="7 17" id="KW-0677">Repeat</keyword>
<evidence type="ECO:0000256" key="4">
    <source>
        <dbReference type="ARBA" id="ARBA00022679"/>
    </source>
</evidence>
<evidence type="ECO:0000256" key="16">
    <source>
        <dbReference type="ARBA" id="ARBA00049628"/>
    </source>
</evidence>
<comment type="pathway">
    <text evidence="17">Nucleotide-sugar biosynthesis; UDP-N-acetyl-alpha-D-glucosamine biosynthesis; N-acetyl-alpha-D-glucosamine 1-phosphate from alpha-D-glucosamine 6-phosphate (route II): step 2/2.</text>
</comment>
<keyword evidence="6 17" id="KW-0479">Metal-binding</keyword>
<evidence type="ECO:0000256" key="7">
    <source>
        <dbReference type="ARBA" id="ARBA00022737"/>
    </source>
</evidence>
<comment type="caution">
    <text evidence="17">Lacks conserved residue(s) required for the propagation of feature annotation.</text>
</comment>
<evidence type="ECO:0000256" key="6">
    <source>
        <dbReference type="ARBA" id="ARBA00022723"/>
    </source>
</evidence>
<feature type="binding site" evidence="17">
    <location>
        <position position="374"/>
    </location>
    <ligand>
        <name>UDP-N-acetyl-alpha-D-glucosamine</name>
        <dbReference type="ChEBI" id="CHEBI:57705"/>
    </ligand>
</feature>
<feature type="binding site" evidence="17">
    <location>
        <begin position="4"/>
        <end position="7"/>
    </location>
    <ligand>
        <name>UDP-N-acetyl-alpha-D-glucosamine</name>
        <dbReference type="ChEBI" id="CHEBI:57705"/>
    </ligand>
</feature>
<dbReference type="GO" id="GO:0003977">
    <property type="term" value="F:UDP-N-acetylglucosamine diphosphorylase activity"/>
    <property type="evidence" value="ECO:0007669"/>
    <property type="project" value="UniProtKB-UniRule"/>
</dbReference>
<evidence type="ECO:0000256" key="10">
    <source>
        <dbReference type="ARBA" id="ARBA00022984"/>
    </source>
</evidence>
<evidence type="ECO:0000256" key="5">
    <source>
        <dbReference type="ARBA" id="ARBA00022695"/>
    </source>
</evidence>
<comment type="pathway">
    <text evidence="17">Nucleotide-sugar biosynthesis; UDP-N-acetyl-alpha-D-glucosamine biosynthesis; UDP-N-acetyl-alpha-D-glucosamine from N-acetyl-alpha-D-glucosamine 1-phosphate: step 1/1.</text>
</comment>
<comment type="caution">
    <text evidence="19">The sequence shown here is derived from an EMBL/GenBank/DDBJ whole genome shotgun (WGS) entry which is preliminary data.</text>
</comment>
<feature type="domain" description="MobA-like NTP transferase" evidence="18">
    <location>
        <begin position="2"/>
        <end position="147"/>
    </location>
</feature>
<dbReference type="GO" id="GO:0019134">
    <property type="term" value="F:glucosamine-1-phosphate N-acetyltransferase activity"/>
    <property type="evidence" value="ECO:0007669"/>
    <property type="project" value="UniProtKB-UniRule"/>
</dbReference>
<accession>E5XU38</accession>
<feature type="binding site" evidence="17">
    <location>
        <position position="178"/>
    </location>
    <ligand>
        <name>UDP-N-acetyl-alpha-D-glucosamine</name>
        <dbReference type="ChEBI" id="CHEBI:57705"/>
    </ligand>
</feature>
<evidence type="ECO:0000256" key="17">
    <source>
        <dbReference type="HAMAP-Rule" id="MF_01631"/>
    </source>
</evidence>
<comment type="similarity">
    <text evidence="2 17">In the N-terminal section; belongs to the N-acetylglucosamine-1-phosphate uridyltransferase family.</text>
</comment>
<evidence type="ECO:0000256" key="3">
    <source>
        <dbReference type="ARBA" id="ARBA00022490"/>
    </source>
</evidence>
<comment type="pathway">
    <text evidence="17">Bacterial outer membrane biogenesis; LPS lipid A biosynthesis.</text>
</comment>
<keyword evidence="5 17" id="KW-0548">Nucleotidyltransferase</keyword>
<feature type="binding site" evidence="17">
    <location>
        <position position="75"/>
    </location>
    <ligand>
        <name>UDP-N-acetyl-alpha-D-glucosamine</name>
        <dbReference type="ChEBI" id="CHEBI:57705"/>
    </ligand>
</feature>
<dbReference type="Gene3D" id="3.90.550.10">
    <property type="entry name" value="Spore Coat Polysaccharide Biosynthesis Protein SpsA, Chain A"/>
    <property type="match status" value="1"/>
</dbReference>
<dbReference type="HAMAP" id="MF_01631">
    <property type="entry name" value="GlmU"/>
    <property type="match status" value="1"/>
</dbReference>
<comment type="function">
    <text evidence="16 17">Catalyzes the last two sequential reactions in the de novo biosynthetic pathway for UDP-N-acetylglucosamine (UDP-GlcNAc). The C-terminal domain catalyzes the transfer of acetyl group from acetyl coenzyme A to glucosamine-1-phosphate (GlcN-1-P) to produce N-acetylglucosamine-1-phosphate (GlcNAc-1-P), which is converted into UDP-GlcNAc by the transfer of uridine 5-monophosphate (from uridine 5-triphosphate), a reaction catalyzed by the N-terminal domain.</text>
</comment>
<dbReference type="SUPFAM" id="SSF51161">
    <property type="entry name" value="Trimeric LpxA-like enzymes"/>
    <property type="match status" value="1"/>
</dbReference>
<keyword evidence="8 17" id="KW-0460">Magnesium</keyword>
<gene>
    <name evidence="17" type="primary">glmU</name>
    <name evidence="19" type="ORF">HMPREF9336_03010</name>
</gene>
<comment type="catalytic activity">
    <reaction evidence="15 17">
        <text>N-acetyl-alpha-D-glucosamine 1-phosphate + UTP + H(+) = UDP-N-acetyl-alpha-D-glucosamine + diphosphate</text>
        <dbReference type="Rhea" id="RHEA:13509"/>
        <dbReference type="ChEBI" id="CHEBI:15378"/>
        <dbReference type="ChEBI" id="CHEBI:33019"/>
        <dbReference type="ChEBI" id="CHEBI:46398"/>
        <dbReference type="ChEBI" id="CHEBI:57705"/>
        <dbReference type="ChEBI" id="CHEBI:57776"/>
        <dbReference type="EC" id="2.7.7.23"/>
    </reaction>
</comment>
<dbReference type="Proteomes" id="UP000004816">
    <property type="component" value="Unassembled WGS sequence"/>
</dbReference>
<dbReference type="EC" id="2.7.7.23" evidence="17"/>
<dbReference type="GO" id="GO:0000287">
    <property type="term" value="F:magnesium ion binding"/>
    <property type="evidence" value="ECO:0007669"/>
    <property type="project" value="UniProtKB-UniRule"/>
</dbReference>
<keyword evidence="12 17" id="KW-0012">Acyltransferase</keyword>
<feature type="binding site" evidence="17">
    <location>
        <position position="111"/>
    </location>
    <ligand>
        <name>Mg(2+)</name>
        <dbReference type="ChEBI" id="CHEBI:18420"/>
    </ligand>
</feature>
<feature type="active site" description="Proton acceptor" evidence="17">
    <location>
        <position position="371"/>
    </location>
</feature>
<dbReference type="EC" id="2.3.1.157" evidence="17"/>
<dbReference type="eggNOG" id="COG1207">
    <property type="taxonomic scope" value="Bacteria"/>
</dbReference>
<name>E5XU38_SEGRC</name>
<feature type="region of interest" description="Pyrophosphorylase" evidence="17">
    <location>
        <begin position="1"/>
        <end position="238"/>
    </location>
</feature>
<dbReference type="InterPro" id="IPR011004">
    <property type="entry name" value="Trimer_LpxA-like_sf"/>
</dbReference>
<reference evidence="19 20" key="1">
    <citation type="journal article" date="2011" name="Stand. Genomic Sci.">
        <title>High quality draft genome sequence of Segniliparus rugosus CDC 945(T)= (ATCC BAA-974(T)).</title>
        <authorList>
            <person name="Earl A.M."/>
            <person name="Desjardins C.A."/>
            <person name="Fitzgerald M.G."/>
            <person name="Arachchi H.M."/>
            <person name="Zeng Q."/>
            <person name="Mehta T."/>
            <person name="Griggs A."/>
            <person name="Birren B.W."/>
            <person name="Toney N.C."/>
            <person name="Carr J."/>
            <person name="Posey J."/>
            <person name="Butler W.R."/>
        </authorList>
    </citation>
    <scope>NUCLEOTIDE SEQUENCE [LARGE SCALE GENOMIC DNA]</scope>
    <source>
        <strain evidence="20">ATCC BAA-974 / DSM 45345 / CCUG 50838 / CIP 108380 / JCM 13579 / CDC 945</strain>
    </source>
</reference>
<feature type="binding site" evidence="17">
    <location>
        <position position="236"/>
    </location>
    <ligand>
        <name>UDP-N-acetyl-alpha-D-glucosamine</name>
        <dbReference type="ChEBI" id="CHEBI:57705"/>
    </ligand>
</feature>
<dbReference type="EMBL" id="ACZI02000001">
    <property type="protein sequence ID" value="EFV12101.2"/>
    <property type="molecule type" value="Genomic_DNA"/>
</dbReference>
<comment type="cofactor">
    <cofactor evidence="17">
        <name>Mg(2+)</name>
        <dbReference type="ChEBI" id="CHEBI:18420"/>
    </cofactor>
    <text evidence="17">Binds 1 Mg(2+) ion per subunit.</text>
</comment>
<feature type="binding site" evidence="17">
    <location>
        <position position="18"/>
    </location>
    <ligand>
        <name>UDP-N-acetyl-alpha-D-glucosamine</name>
        <dbReference type="ChEBI" id="CHEBI:57705"/>
    </ligand>
</feature>
<protein>
    <recommendedName>
        <fullName evidence="17">Bifunctional protein GlmU</fullName>
    </recommendedName>
    <domain>
        <recommendedName>
            <fullName evidence="17">UDP-N-acetylglucosamine pyrophosphorylase</fullName>
            <ecNumber evidence="17">2.7.7.23</ecNumber>
        </recommendedName>
        <alternativeName>
            <fullName evidence="17">N-acetylglucosamine-1-phosphate uridyltransferase</fullName>
        </alternativeName>
    </domain>
    <domain>
        <recommendedName>
            <fullName evidence="17">Glucosamine-1-phosphate N-acetyltransferase</fullName>
            <ecNumber evidence="17">2.3.1.157</ecNumber>
        </recommendedName>
    </domain>
</protein>
<sequence length="484" mass="49787">MLVLAAGSGTRMRSKIPKPLHRIAGRSMLEHAVRAAAALEPAHLAVVVSPQGERVAEEAARVGGLVGVPASIAIQPVPDGTGGAAEAGLAAIPPDPDGKPFGGTVLVIYSDFPMLDGATLGRFLASHHESGAEGSVLTRVVAEPYGYGRILRSSDGALVGIVEEREATDEQRRVLEVNSGVYAFEAPLLRAALPDLGSANSQGERYLTDVVEIALGQGRSVIGSVASDPVALEGCNDLVQLADLAAEFNRRILRGHMLAGVTVVDPASTWIDVGVEIEPDVRIEPGTQLKGATSVKAGAQIGPDTTLEDTAVGEDAVVSRTHATCAQVGDRAQVGPYAYLRPGTVLGAEGKIGTFVETKNAKIGAGSKIPHLTYAGDVVIGEHSNIGASSVFVNYDGVNKHTTVVGDHVRAGSDTMFVAPLAVGHGAYTGAGTVLTEDVPPGALAVSSGKQRIIPEWTLRKRPGTNSAKAAAEALGLDEGESST</sequence>
<comment type="subunit">
    <text evidence="17">Homotrimer.</text>
</comment>
<dbReference type="AlphaFoldDB" id="E5XU38"/>
<evidence type="ECO:0000259" key="18">
    <source>
        <dbReference type="Pfam" id="PF12804"/>
    </source>
</evidence>
<feature type="binding site" evidence="17">
    <location>
        <begin position="80"/>
        <end position="81"/>
    </location>
    <ligand>
        <name>UDP-N-acetyl-alpha-D-glucosamine</name>
        <dbReference type="ChEBI" id="CHEBI:57705"/>
    </ligand>
</feature>
<feature type="binding site" evidence="17">
    <location>
        <position position="385"/>
    </location>
    <ligand>
        <name>UDP-N-acetyl-alpha-D-glucosamine</name>
        <dbReference type="ChEBI" id="CHEBI:57705"/>
    </ligand>
</feature>
<evidence type="ECO:0000256" key="12">
    <source>
        <dbReference type="ARBA" id="ARBA00023315"/>
    </source>
</evidence>
<evidence type="ECO:0000256" key="15">
    <source>
        <dbReference type="ARBA" id="ARBA00048493"/>
    </source>
</evidence>
<dbReference type="UniPathway" id="UPA00113">
    <property type="reaction ID" value="UER00532"/>
</dbReference>
<dbReference type="SUPFAM" id="SSF53448">
    <property type="entry name" value="Nucleotide-diphospho-sugar transferases"/>
    <property type="match status" value="1"/>
</dbReference>
<dbReference type="GO" id="GO:0009245">
    <property type="term" value="P:lipid A biosynthetic process"/>
    <property type="evidence" value="ECO:0007669"/>
    <property type="project" value="UniProtKB-UniRule"/>
</dbReference>
<dbReference type="GO" id="GO:0005737">
    <property type="term" value="C:cytoplasm"/>
    <property type="evidence" value="ECO:0007669"/>
    <property type="project" value="UniProtKB-SubCell"/>
</dbReference>
<feature type="binding site" evidence="17">
    <location>
        <position position="148"/>
    </location>
    <ligand>
        <name>UDP-N-acetyl-alpha-D-glucosamine</name>
        <dbReference type="ChEBI" id="CHEBI:57705"/>
    </ligand>
</feature>
<evidence type="ECO:0000256" key="8">
    <source>
        <dbReference type="ARBA" id="ARBA00022842"/>
    </source>
</evidence>
<dbReference type="PANTHER" id="PTHR43584:SF3">
    <property type="entry name" value="BIFUNCTIONAL PROTEIN GLMU"/>
    <property type="match status" value="1"/>
</dbReference>
<dbReference type="NCBIfam" id="NF010932">
    <property type="entry name" value="PRK14352.1"/>
    <property type="match status" value="1"/>
</dbReference>
<dbReference type="GO" id="GO:0009252">
    <property type="term" value="P:peptidoglycan biosynthetic process"/>
    <property type="evidence" value="ECO:0007669"/>
    <property type="project" value="UniProtKB-UniRule"/>
</dbReference>
<dbReference type="NCBIfam" id="TIGR01173">
    <property type="entry name" value="glmU"/>
    <property type="match status" value="1"/>
</dbReference>
<feature type="binding site" evidence="17">
    <location>
        <begin position="394"/>
        <end position="395"/>
    </location>
    <ligand>
        <name>acetyl-CoA</name>
        <dbReference type="ChEBI" id="CHEBI:57288"/>
    </ligand>
</feature>
<dbReference type="PANTHER" id="PTHR43584">
    <property type="entry name" value="NUCLEOTIDYL TRANSFERASE"/>
    <property type="match status" value="1"/>
</dbReference>
<keyword evidence="3 17" id="KW-0963">Cytoplasm</keyword>
<feature type="region of interest" description="N-acetyltransferase" evidence="17">
    <location>
        <begin position="260"/>
        <end position="484"/>
    </location>
</feature>
<dbReference type="InterPro" id="IPR025877">
    <property type="entry name" value="MobA-like_NTP_Trfase"/>
</dbReference>
<feature type="binding site" evidence="17">
    <location>
        <position position="431"/>
    </location>
    <ligand>
        <name>acetyl-CoA</name>
        <dbReference type="ChEBI" id="CHEBI:57288"/>
    </ligand>
</feature>
<dbReference type="GO" id="GO:0016020">
    <property type="term" value="C:membrane"/>
    <property type="evidence" value="ECO:0007669"/>
    <property type="project" value="GOC"/>
</dbReference>
<keyword evidence="20" id="KW-1185">Reference proteome</keyword>
<dbReference type="Gene3D" id="2.160.10.10">
    <property type="entry name" value="Hexapeptide repeat proteins"/>
    <property type="match status" value="1"/>
</dbReference>
<evidence type="ECO:0000256" key="13">
    <source>
        <dbReference type="ARBA" id="ARBA00023316"/>
    </source>
</evidence>
<comment type="catalytic activity">
    <reaction evidence="14 17">
        <text>alpha-D-glucosamine 1-phosphate + acetyl-CoA = N-acetyl-alpha-D-glucosamine 1-phosphate + CoA + H(+)</text>
        <dbReference type="Rhea" id="RHEA:13725"/>
        <dbReference type="ChEBI" id="CHEBI:15378"/>
        <dbReference type="ChEBI" id="CHEBI:57287"/>
        <dbReference type="ChEBI" id="CHEBI:57288"/>
        <dbReference type="ChEBI" id="CHEBI:57776"/>
        <dbReference type="ChEBI" id="CHEBI:58516"/>
        <dbReference type="EC" id="2.3.1.157"/>
    </reaction>
</comment>
<evidence type="ECO:0000256" key="11">
    <source>
        <dbReference type="ARBA" id="ARBA00023268"/>
    </source>
</evidence>
<dbReference type="InterPro" id="IPR050065">
    <property type="entry name" value="GlmU-like"/>
</dbReference>
<dbReference type="CDD" id="cd03353">
    <property type="entry name" value="LbH_GlmU_C"/>
    <property type="match status" value="1"/>
</dbReference>
<feature type="binding site" evidence="17">
    <location>
        <position position="341"/>
    </location>
    <ligand>
        <name>UDP-N-acetyl-alpha-D-glucosamine</name>
        <dbReference type="ChEBI" id="CHEBI:57705"/>
    </ligand>
</feature>
<dbReference type="GO" id="GO:0008360">
    <property type="term" value="P:regulation of cell shape"/>
    <property type="evidence" value="ECO:0007669"/>
    <property type="project" value="UniProtKB-KW"/>
</dbReference>
<keyword evidence="10 17" id="KW-0573">Peptidoglycan synthesis</keyword>
<feature type="region of interest" description="Linker" evidence="17">
    <location>
        <begin position="239"/>
        <end position="259"/>
    </location>
</feature>
<dbReference type="Pfam" id="PF12804">
    <property type="entry name" value="NTP_transf_3"/>
    <property type="match status" value="1"/>
</dbReference>
<evidence type="ECO:0000313" key="19">
    <source>
        <dbReference type="EMBL" id="EFV12101.2"/>
    </source>
</evidence>